<gene>
    <name evidence="5" type="ORF">AVJ23_17735</name>
</gene>
<evidence type="ECO:0000259" key="4">
    <source>
        <dbReference type="Pfam" id="PF00291"/>
    </source>
</evidence>
<dbReference type="GO" id="GO:0003941">
    <property type="term" value="F:L-serine ammonia-lyase activity"/>
    <property type="evidence" value="ECO:0007669"/>
    <property type="project" value="TreeGrafter"/>
</dbReference>
<evidence type="ECO:0000256" key="1">
    <source>
        <dbReference type="ARBA" id="ARBA00001933"/>
    </source>
</evidence>
<feature type="domain" description="Tryptophan synthase beta chain-like PALP" evidence="4">
    <location>
        <begin position="16"/>
        <end position="296"/>
    </location>
</feature>
<dbReference type="GO" id="GO:0006567">
    <property type="term" value="P:L-threonine catabolic process"/>
    <property type="evidence" value="ECO:0007669"/>
    <property type="project" value="TreeGrafter"/>
</dbReference>
<dbReference type="InterPro" id="IPR050147">
    <property type="entry name" value="Ser/Thr_Dehydratase"/>
</dbReference>
<dbReference type="PROSITE" id="PS00165">
    <property type="entry name" value="DEHYDRATASE_SER_THR"/>
    <property type="match status" value="1"/>
</dbReference>
<dbReference type="OrthoDB" id="9811476at2"/>
<dbReference type="EMBL" id="LPXO01000013">
    <property type="protein sequence ID" value="KUF09483.1"/>
    <property type="molecule type" value="Genomic_DNA"/>
</dbReference>
<dbReference type="GO" id="GO:0004794">
    <property type="term" value="F:threonine deaminase activity"/>
    <property type="evidence" value="ECO:0007669"/>
    <property type="project" value="TreeGrafter"/>
</dbReference>
<dbReference type="SUPFAM" id="SSF53686">
    <property type="entry name" value="Tryptophan synthase beta subunit-like PLP-dependent enzymes"/>
    <property type="match status" value="1"/>
</dbReference>
<evidence type="ECO:0000313" key="6">
    <source>
        <dbReference type="Proteomes" id="UP000054396"/>
    </source>
</evidence>
<dbReference type="AlphaFoldDB" id="A0A0W7WFP9"/>
<comment type="cofactor">
    <cofactor evidence="1">
        <name>pyridoxal 5'-phosphate</name>
        <dbReference type="ChEBI" id="CHEBI:597326"/>
    </cofactor>
</comment>
<evidence type="ECO:0000256" key="2">
    <source>
        <dbReference type="ARBA" id="ARBA00022898"/>
    </source>
</evidence>
<dbReference type="GO" id="GO:0009097">
    <property type="term" value="P:isoleucine biosynthetic process"/>
    <property type="evidence" value="ECO:0007669"/>
    <property type="project" value="TreeGrafter"/>
</dbReference>
<sequence>MDWTAEIEAAAGRIAGHVVDTPVLQSDVLWDRPVALKLEQLQHTGSFKARGAFNTLQSVEVPEGGVVAASGGNHGAAVAYAARKLGYRARIYVPEIAGPSKIALIERTGADLTVVPGEYADALSMAKRYEEEQGAMQVHAYDAPQTVAGQGTVMRDWEAQGLEADTVLIAVGGGGLVAGALGWLEGRRKVVAVEPMACNTLDAALEAGAPVDVAVSGVAANALGARRIGQICFDLARAQGTEVVKVPDGAILEAQKRLWQAHRLLVEPAGACALAALQWGAYVPAPDERVAVLLCGGNVSPDPMQVAMGGPGEEKSR</sequence>
<proteinExistence type="predicted"/>
<dbReference type="Gene3D" id="3.40.50.1100">
    <property type="match status" value="2"/>
</dbReference>
<dbReference type="Pfam" id="PF00291">
    <property type="entry name" value="PALP"/>
    <property type="match status" value="1"/>
</dbReference>
<keyword evidence="3" id="KW-0456">Lyase</keyword>
<dbReference type="InterPro" id="IPR000634">
    <property type="entry name" value="Ser/Thr_deHydtase_PyrdxlP-BS"/>
</dbReference>
<dbReference type="GO" id="GO:0006565">
    <property type="term" value="P:L-serine catabolic process"/>
    <property type="evidence" value="ECO:0007669"/>
    <property type="project" value="TreeGrafter"/>
</dbReference>
<keyword evidence="2" id="KW-0663">Pyridoxal phosphate</keyword>
<protein>
    <submittedName>
        <fullName evidence="5">Threonine dehydratase</fullName>
    </submittedName>
</protein>
<name>A0A0W7WFP9_9RHOB</name>
<dbReference type="PANTHER" id="PTHR48078">
    <property type="entry name" value="THREONINE DEHYDRATASE, MITOCHONDRIAL-RELATED"/>
    <property type="match status" value="1"/>
</dbReference>
<evidence type="ECO:0000313" key="5">
    <source>
        <dbReference type="EMBL" id="KUF09483.1"/>
    </source>
</evidence>
<dbReference type="RefSeq" id="WP_058863558.1">
    <property type="nucleotide sequence ID" value="NZ_LPXO01000013.1"/>
</dbReference>
<dbReference type="NCBIfam" id="NF006094">
    <property type="entry name" value="PRK08246.1"/>
    <property type="match status" value="1"/>
</dbReference>
<dbReference type="PANTHER" id="PTHR48078:SF6">
    <property type="entry name" value="L-THREONINE DEHYDRATASE CATABOLIC TDCB"/>
    <property type="match status" value="1"/>
</dbReference>
<evidence type="ECO:0000256" key="3">
    <source>
        <dbReference type="ARBA" id="ARBA00023239"/>
    </source>
</evidence>
<dbReference type="InterPro" id="IPR001926">
    <property type="entry name" value="TrpB-like_PALP"/>
</dbReference>
<reference evidence="5 6" key="1">
    <citation type="submission" date="2015-12" db="EMBL/GenBank/DDBJ databases">
        <authorList>
            <person name="Shamseldin A."/>
            <person name="Moawad H."/>
            <person name="Abd El-Rahim W.M."/>
            <person name="Sadowsky M.J."/>
        </authorList>
    </citation>
    <scope>NUCLEOTIDE SEQUENCE [LARGE SCALE GENOMIC DNA]</scope>
    <source>
        <strain evidence="5 6">SJ5A-1</strain>
    </source>
</reference>
<dbReference type="InterPro" id="IPR036052">
    <property type="entry name" value="TrpB-like_PALP_sf"/>
</dbReference>
<dbReference type="GO" id="GO:0030170">
    <property type="term" value="F:pyridoxal phosphate binding"/>
    <property type="evidence" value="ECO:0007669"/>
    <property type="project" value="InterPro"/>
</dbReference>
<dbReference type="STRING" id="1685382.AVJ23_17735"/>
<organism evidence="5 6">
    <name type="scientific">Pseudoponticoccus marisrubri</name>
    <dbReference type="NCBI Taxonomy" id="1685382"/>
    <lineage>
        <taxon>Bacteria</taxon>
        <taxon>Pseudomonadati</taxon>
        <taxon>Pseudomonadota</taxon>
        <taxon>Alphaproteobacteria</taxon>
        <taxon>Rhodobacterales</taxon>
        <taxon>Roseobacteraceae</taxon>
        <taxon>Pseudoponticoccus</taxon>
    </lineage>
</organism>
<comment type="caution">
    <text evidence="5">The sequence shown here is derived from an EMBL/GenBank/DDBJ whole genome shotgun (WGS) entry which is preliminary data.</text>
</comment>
<dbReference type="Proteomes" id="UP000054396">
    <property type="component" value="Unassembled WGS sequence"/>
</dbReference>
<accession>A0A0W7WFP9</accession>
<keyword evidence="6" id="KW-1185">Reference proteome</keyword>